<keyword evidence="3" id="KW-1185">Reference proteome</keyword>
<name>A0AAD4GYW3_ASPNN</name>
<feature type="domain" description="N-acetyltransferase" evidence="1">
    <location>
        <begin position="29"/>
        <end position="170"/>
    </location>
</feature>
<dbReference type="EMBL" id="VCAU01000001">
    <property type="protein sequence ID" value="KAF9895319.1"/>
    <property type="molecule type" value="Genomic_DNA"/>
</dbReference>
<dbReference type="PANTHER" id="PTHR43441">
    <property type="entry name" value="RIBOSOMAL-PROTEIN-SERINE ACETYLTRANSFERASE"/>
    <property type="match status" value="1"/>
</dbReference>
<dbReference type="GO" id="GO:0008999">
    <property type="term" value="F:protein-N-terminal-alanine acetyltransferase activity"/>
    <property type="evidence" value="ECO:0007669"/>
    <property type="project" value="TreeGrafter"/>
</dbReference>
<dbReference type="InterPro" id="IPR000182">
    <property type="entry name" value="GNAT_dom"/>
</dbReference>
<reference evidence="2" key="1">
    <citation type="journal article" date="2019" name="Beilstein J. Org. Chem.">
        <title>Nanangenines: drimane sesquiterpenoids as the dominant metabolite cohort of a novel Australian fungus, Aspergillus nanangensis.</title>
        <authorList>
            <person name="Lacey H.J."/>
            <person name="Gilchrist C.L.M."/>
            <person name="Crombie A."/>
            <person name="Kalaitzis J.A."/>
            <person name="Vuong D."/>
            <person name="Rutledge P.J."/>
            <person name="Turner P."/>
            <person name="Pitt J.I."/>
            <person name="Lacey E."/>
            <person name="Chooi Y.H."/>
            <person name="Piggott A.M."/>
        </authorList>
    </citation>
    <scope>NUCLEOTIDE SEQUENCE</scope>
    <source>
        <strain evidence="2">MST-FP2251</strain>
    </source>
</reference>
<dbReference type="Gene3D" id="3.40.630.30">
    <property type="match status" value="1"/>
</dbReference>
<evidence type="ECO:0000313" key="3">
    <source>
        <dbReference type="Proteomes" id="UP001194746"/>
    </source>
</evidence>
<sequence length="234" mass="26634">MSAQPPGPQVTSPAAQLPCETTLNGRTVQLVRFNAKHADELYPHVTTASLWQFLTVDPPKDEADFRTRALQLSTSPDPFYFAVIDQRQDKPTTGKAVGYLTLMRIVPEHLCVEIGSILFSPAMQKSVCSTEAVYLLLQYAFETLRYRRVEWKCNSLHEGSRRAALRLGFTFEGIFRQHMVIKGVNRDTAWFAMLREDWDGYLKESLEKWLDGGNFDASGVQQKRLEEIMDDLKG</sequence>
<dbReference type="GO" id="GO:1990189">
    <property type="term" value="F:protein N-terminal-serine acetyltransferase activity"/>
    <property type="evidence" value="ECO:0007669"/>
    <property type="project" value="TreeGrafter"/>
</dbReference>
<reference evidence="2" key="2">
    <citation type="submission" date="2020-02" db="EMBL/GenBank/DDBJ databases">
        <authorList>
            <person name="Gilchrist C.L.M."/>
            <person name="Chooi Y.-H."/>
        </authorList>
    </citation>
    <scope>NUCLEOTIDE SEQUENCE</scope>
    <source>
        <strain evidence="2">MST-FP2251</strain>
    </source>
</reference>
<dbReference type="InterPro" id="IPR051908">
    <property type="entry name" value="Ribosomal_N-acetyltransferase"/>
</dbReference>
<evidence type="ECO:0000259" key="1">
    <source>
        <dbReference type="Pfam" id="PF13302"/>
    </source>
</evidence>
<dbReference type="Proteomes" id="UP001194746">
    <property type="component" value="Unassembled WGS sequence"/>
</dbReference>
<dbReference type="InterPro" id="IPR016181">
    <property type="entry name" value="Acyl_CoA_acyltransferase"/>
</dbReference>
<evidence type="ECO:0000313" key="2">
    <source>
        <dbReference type="EMBL" id="KAF9895319.1"/>
    </source>
</evidence>
<gene>
    <name evidence="2" type="ORF">FE257_000223</name>
</gene>
<proteinExistence type="predicted"/>
<dbReference type="PANTHER" id="PTHR43441:SF2">
    <property type="entry name" value="FAMILY ACETYLTRANSFERASE, PUTATIVE (AFU_ORTHOLOGUE AFUA_7G00850)-RELATED"/>
    <property type="match status" value="1"/>
</dbReference>
<protein>
    <recommendedName>
        <fullName evidence="1">N-acetyltransferase domain-containing protein</fullName>
    </recommendedName>
</protein>
<dbReference type="SUPFAM" id="SSF55729">
    <property type="entry name" value="Acyl-CoA N-acyltransferases (Nat)"/>
    <property type="match status" value="1"/>
</dbReference>
<organism evidence="2 3">
    <name type="scientific">Aspergillus nanangensis</name>
    <dbReference type="NCBI Taxonomy" id="2582783"/>
    <lineage>
        <taxon>Eukaryota</taxon>
        <taxon>Fungi</taxon>
        <taxon>Dikarya</taxon>
        <taxon>Ascomycota</taxon>
        <taxon>Pezizomycotina</taxon>
        <taxon>Eurotiomycetes</taxon>
        <taxon>Eurotiomycetidae</taxon>
        <taxon>Eurotiales</taxon>
        <taxon>Aspergillaceae</taxon>
        <taxon>Aspergillus</taxon>
        <taxon>Aspergillus subgen. Circumdati</taxon>
    </lineage>
</organism>
<dbReference type="AlphaFoldDB" id="A0AAD4GYW3"/>
<accession>A0AAD4GYW3</accession>
<comment type="caution">
    <text evidence="2">The sequence shown here is derived from an EMBL/GenBank/DDBJ whole genome shotgun (WGS) entry which is preliminary data.</text>
</comment>
<dbReference type="FunFam" id="3.40.630.30:FF:000047">
    <property type="entry name" value="Acetyltransferase, GNAT family"/>
    <property type="match status" value="1"/>
</dbReference>
<dbReference type="Pfam" id="PF13302">
    <property type="entry name" value="Acetyltransf_3"/>
    <property type="match status" value="1"/>
</dbReference>